<dbReference type="PANTHER" id="PTHR12202:SF0">
    <property type="entry name" value="ESF1 HOMOLOG"/>
    <property type="match status" value="1"/>
</dbReference>
<dbReference type="STRING" id="133412.A0A1R1Y144"/>
<name>A0A1R1Y144_9FUNG</name>
<evidence type="ECO:0000313" key="8">
    <source>
        <dbReference type="EMBL" id="OMJ20426.1"/>
    </source>
</evidence>
<dbReference type="InterPro" id="IPR056750">
    <property type="entry name" value="RRM_ESF1"/>
</dbReference>
<dbReference type="AlphaFoldDB" id="A0A1R1Y144"/>
<accession>A0A1R1Y144</accession>
<keyword evidence="4" id="KW-0539">Nucleus</keyword>
<evidence type="ECO:0000259" key="7">
    <source>
        <dbReference type="Pfam" id="PF25121"/>
    </source>
</evidence>
<evidence type="ECO:0000256" key="1">
    <source>
        <dbReference type="ARBA" id="ARBA00004604"/>
    </source>
</evidence>
<feature type="compositionally biased region" description="Polar residues" evidence="5">
    <location>
        <begin position="237"/>
        <end position="249"/>
    </location>
</feature>
<feature type="compositionally biased region" description="Basic and acidic residues" evidence="5">
    <location>
        <begin position="74"/>
        <end position="87"/>
    </location>
</feature>
<sequence length="730" mass="82911">MSGEKSKITDSRFSIVEKDPRFVRPSRRRNKVIVDERFSNRLDGSEFMQKVDKYGRKKKDSKLEKQLKRFYVFDKKSEDENKEKNNDSDESSSEDSDLGAELSSESDSDSDASQSSISEGSSNIKSGAKKSSVSKAIKNKRIIDRARGEGISDESSESDSDDSLSEEDELNVADLYDSSKAATTEVHTNRLAIVNMDWENIRAVDLLAAFTAYKPSIGSIIDIKIYMSDFGKERISQETTMGPPSTIYLSENEESTDVDSSDNDSDAASDESADKVKSKTKTQSNPEIFIIYLAKERKLPVEYEEGKDFDQAALRKYELEKLRYYYAIATCDSVSTAESIYESIDSTEFESSANLFDLRFVPDDTSFEDNNPVDVASKIPENYKPVDFVTTVLQHSQVKLTWDLDDPKRMDLKKKTFMNADLDLIDYKSFIASSDDSDESEDENLGGSKKSKKSSKKDIAAKYRELLLAGNDEDNSVFGRKSRRDDGSDSDGDVDMEITFAPGLSNKSFSNNSKGKNEDFEDSIPVPENETTLEKYVRKQKERRMKKALSKSENAKDDNVDRLTEKKGRKKDLNDPFLSMMGDSDSDEQGDKRVDRRDKKETREREKREKKATKSEIKKMKDAERQELDLLMMDSAAAGGADSSKMGHFDINQIVKSQKKMSKAKRSKRNREEFDGLQENFELDADDSRFSSIYNSSEFAIDPNAKDFKRTKGMQKLLKERRNRQNADFQ</sequence>
<feature type="compositionally biased region" description="Basic and acidic residues" evidence="5">
    <location>
        <begin position="589"/>
        <end position="621"/>
    </location>
</feature>
<feature type="compositionally biased region" description="Basic and acidic residues" evidence="5">
    <location>
        <begin position="553"/>
        <end position="574"/>
    </location>
</feature>
<evidence type="ECO:0000259" key="6">
    <source>
        <dbReference type="Pfam" id="PF08159"/>
    </source>
</evidence>
<comment type="caution">
    <text evidence="8">The sequence shown here is derived from an EMBL/GenBank/DDBJ whole genome shotgun (WGS) entry which is preliminary data.</text>
</comment>
<keyword evidence="9" id="KW-1185">Reference proteome</keyword>
<feature type="compositionally biased region" description="Basic residues" evidence="5">
    <location>
        <begin position="657"/>
        <end position="669"/>
    </location>
</feature>
<dbReference type="GO" id="GO:0005730">
    <property type="term" value="C:nucleolus"/>
    <property type="evidence" value="ECO:0007669"/>
    <property type="project" value="UniProtKB-SubCell"/>
</dbReference>
<dbReference type="GO" id="GO:0006364">
    <property type="term" value="P:rRNA processing"/>
    <property type="evidence" value="ECO:0007669"/>
    <property type="project" value="InterPro"/>
</dbReference>
<dbReference type="GO" id="GO:0003723">
    <property type="term" value="F:RNA binding"/>
    <property type="evidence" value="ECO:0007669"/>
    <property type="project" value="TreeGrafter"/>
</dbReference>
<reference evidence="8 9" key="1">
    <citation type="submission" date="2017-01" db="EMBL/GenBank/DDBJ databases">
        <authorList>
            <person name="Mah S.A."/>
            <person name="Swanson W.J."/>
            <person name="Moy G.W."/>
            <person name="Vacquier V.D."/>
        </authorList>
    </citation>
    <scope>NUCLEOTIDE SEQUENCE [LARGE SCALE GENOMIC DNA]</scope>
    <source>
        <strain evidence="8 9">GSMNP</strain>
    </source>
</reference>
<dbReference type="PANTHER" id="PTHR12202">
    <property type="entry name" value="ESF1 HOMOLOG"/>
    <property type="match status" value="1"/>
</dbReference>
<feature type="compositionally biased region" description="Basic residues" evidence="5">
    <location>
        <begin position="540"/>
        <end position="549"/>
    </location>
</feature>
<feature type="region of interest" description="Disordered" evidence="5">
    <location>
        <begin position="434"/>
        <end position="454"/>
    </location>
</feature>
<feature type="domain" description="NUC153" evidence="6">
    <location>
        <begin position="687"/>
        <end position="715"/>
    </location>
</feature>
<comment type="subcellular location">
    <subcellularLocation>
        <location evidence="1">Nucleus</location>
        <location evidence="1">Nucleolus</location>
    </subcellularLocation>
</comment>
<keyword evidence="3" id="KW-0175">Coiled coil</keyword>
<feature type="region of interest" description="Disordered" evidence="5">
    <location>
        <begin position="236"/>
        <end position="280"/>
    </location>
</feature>
<dbReference type="Pfam" id="PF08159">
    <property type="entry name" value="NUC153"/>
    <property type="match status" value="1"/>
</dbReference>
<evidence type="ECO:0000256" key="2">
    <source>
        <dbReference type="ARBA" id="ARBA00009087"/>
    </source>
</evidence>
<dbReference type="OrthoDB" id="431825at2759"/>
<feature type="region of interest" description="Disordered" evidence="5">
    <location>
        <begin position="145"/>
        <end position="168"/>
    </location>
</feature>
<proteinExistence type="inferred from homology"/>
<protein>
    <submittedName>
        <fullName evidence="8">Pre-rRNA-processing protein esf1</fullName>
    </submittedName>
</protein>
<dbReference type="EMBL" id="LSSN01001245">
    <property type="protein sequence ID" value="OMJ20426.1"/>
    <property type="molecule type" value="Genomic_DNA"/>
</dbReference>
<evidence type="ECO:0000256" key="5">
    <source>
        <dbReference type="SAM" id="MobiDB-lite"/>
    </source>
</evidence>
<evidence type="ECO:0000256" key="3">
    <source>
        <dbReference type="ARBA" id="ARBA00023054"/>
    </source>
</evidence>
<feature type="region of interest" description="Disordered" evidence="5">
    <location>
        <begin position="1"/>
        <end position="21"/>
    </location>
</feature>
<evidence type="ECO:0000313" key="9">
    <source>
        <dbReference type="Proteomes" id="UP000187283"/>
    </source>
</evidence>
<dbReference type="InterPro" id="IPR039754">
    <property type="entry name" value="Esf1"/>
</dbReference>
<gene>
    <name evidence="8" type="ORF">AYI70_g4126</name>
</gene>
<dbReference type="Proteomes" id="UP000187283">
    <property type="component" value="Unassembled WGS sequence"/>
</dbReference>
<dbReference type="Pfam" id="PF25121">
    <property type="entry name" value="RRM_ESF1"/>
    <property type="match status" value="2"/>
</dbReference>
<comment type="similarity">
    <text evidence="2">Belongs to the ESF1 family.</text>
</comment>
<organism evidence="8 9">
    <name type="scientific">Smittium culicis</name>
    <dbReference type="NCBI Taxonomy" id="133412"/>
    <lineage>
        <taxon>Eukaryota</taxon>
        <taxon>Fungi</taxon>
        <taxon>Fungi incertae sedis</taxon>
        <taxon>Zoopagomycota</taxon>
        <taxon>Kickxellomycotina</taxon>
        <taxon>Harpellomycetes</taxon>
        <taxon>Harpellales</taxon>
        <taxon>Legeriomycetaceae</taxon>
        <taxon>Smittium</taxon>
    </lineage>
</organism>
<feature type="compositionally biased region" description="Acidic residues" evidence="5">
    <location>
        <begin position="88"/>
        <end position="110"/>
    </location>
</feature>
<feature type="domain" description="ESF1 RRM" evidence="7">
    <location>
        <begin position="188"/>
        <end position="276"/>
    </location>
</feature>
<feature type="region of interest" description="Disordered" evidence="5">
    <location>
        <begin position="474"/>
        <end position="621"/>
    </location>
</feature>
<feature type="compositionally biased region" description="Basic and acidic residues" evidence="5">
    <location>
        <begin position="717"/>
        <end position="730"/>
    </location>
</feature>
<feature type="compositionally biased region" description="Low complexity" evidence="5">
    <location>
        <begin position="111"/>
        <end position="130"/>
    </location>
</feature>
<feature type="region of interest" description="Disordered" evidence="5">
    <location>
        <begin position="74"/>
        <end position="130"/>
    </location>
</feature>
<feature type="domain" description="ESF1 RRM" evidence="7">
    <location>
        <begin position="301"/>
        <end position="376"/>
    </location>
</feature>
<feature type="region of interest" description="Disordered" evidence="5">
    <location>
        <begin position="705"/>
        <end position="730"/>
    </location>
</feature>
<dbReference type="InterPro" id="IPR012580">
    <property type="entry name" value="NUC153"/>
</dbReference>
<feature type="compositionally biased region" description="Acidic residues" evidence="5">
    <location>
        <begin position="435"/>
        <end position="444"/>
    </location>
</feature>
<feature type="region of interest" description="Disordered" evidence="5">
    <location>
        <begin position="657"/>
        <end position="677"/>
    </location>
</feature>
<evidence type="ECO:0000256" key="4">
    <source>
        <dbReference type="ARBA" id="ARBA00023242"/>
    </source>
</evidence>
<feature type="compositionally biased region" description="Acidic residues" evidence="5">
    <location>
        <begin position="251"/>
        <end position="271"/>
    </location>
</feature>
<feature type="compositionally biased region" description="Low complexity" evidence="5">
    <location>
        <begin position="505"/>
        <end position="514"/>
    </location>
</feature>
<feature type="compositionally biased region" description="Acidic residues" evidence="5">
    <location>
        <begin position="151"/>
        <end position="168"/>
    </location>
</feature>